<dbReference type="EMBL" id="KV417644">
    <property type="protein sequence ID" value="KZP12652.1"/>
    <property type="molecule type" value="Genomic_DNA"/>
</dbReference>
<keyword evidence="1" id="KW-0378">Hydrolase</keyword>
<organism evidence="1">
    <name type="scientific">Athelia psychrophila</name>
    <dbReference type="NCBI Taxonomy" id="1759441"/>
    <lineage>
        <taxon>Eukaryota</taxon>
        <taxon>Fungi</taxon>
        <taxon>Dikarya</taxon>
        <taxon>Basidiomycota</taxon>
        <taxon>Agaricomycotina</taxon>
        <taxon>Agaricomycetes</taxon>
        <taxon>Agaricomycetidae</taxon>
        <taxon>Atheliales</taxon>
        <taxon>Atheliaceae</taxon>
        <taxon>Athelia</taxon>
    </lineage>
</organism>
<name>A0A166BHI1_9AGAM</name>
<sequence length="60" mass="6067">GEIDITEAVGLMGNNQHTIYSDPGAPKTITIQTGTSSGMECSQGSGCMIAETQANSCGSD</sequence>
<proteinExistence type="predicted"/>
<reference evidence="1" key="1">
    <citation type="journal article" date="2016" name="Mol. Biol. Evol.">
        <title>Comparative Genomics of Early-Diverging Mushroom-Forming Fungi Provides Insights into the Origins of Lignocellulose Decay Capabilities.</title>
        <authorList>
            <person name="Nagy L.G."/>
            <person name="Riley R."/>
            <person name="Tritt A."/>
            <person name="Adam C."/>
            <person name="Daum C."/>
            <person name="Floudas D."/>
            <person name="Sun H."/>
            <person name="Yadav J.S."/>
            <person name="Pangilinan J."/>
            <person name="Larsson K.H."/>
            <person name="Matsuura K."/>
            <person name="Barry K."/>
            <person name="Labutti K."/>
            <person name="Kuo R."/>
            <person name="Ohm R.A."/>
            <person name="Bhattacharya S.S."/>
            <person name="Shirouzu T."/>
            <person name="Yoshinaga Y."/>
            <person name="Martin F.M."/>
            <person name="Grigoriev I.V."/>
            <person name="Hibbett D.S."/>
        </authorList>
    </citation>
    <scope>NUCLEOTIDE SEQUENCE [LARGE SCALE GENOMIC DNA]</scope>
    <source>
        <strain evidence="1">CBS 109695</strain>
    </source>
</reference>
<protein>
    <submittedName>
        <fullName evidence="1">Glycoside hydrolase family 16 protein</fullName>
    </submittedName>
</protein>
<gene>
    <name evidence="1" type="ORF">FIBSPDRAFT_754600</name>
</gene>
<accession>A0A166BHI1</accession>
<dbReference type="Gene3D" id="2.60.120.200">
    <property type="match status" value="1"/>
</dbReference>
<evidence type="ECO:0000313" key="1">
    <source>
        <dbReference type="EMBL" id="KZP12652.1"/>
    </source>
</evidence>
<feature type="non-terminal residue" evidence="1">
    <location>
        <position position="1"/>
    </location>
</feature>
<dbReference type="AlphaFoldDB" id="A0A166BHI1"/>
<dbReference type="GO" id="GO:0016787">
    <property type="term" value="F:hydrolase activity"/>
    <property type="evidence" value="ECO:0007669"/>
    <property type="project" value="UniProtKB-KW"/>
</dbReference>